<feature type="non-terminal residue" evidence="1">
    <location>
        <position position="1"/>
    </location>
</feature>
<reference evidence="1" key="1">
    <citation type="submission" date="2020-08" db="EMBL/GenBank/DDBJ databases">
        <title>Multicomponent nature underlies the extraordinary mechanical properties of spider dragline silk.</title>
        <authorList>
            <person name="Kono N."/>
            <person name="Nakamura H."/>
            <person name="Mori M."/>
            <person name="Yoshida Y."/>
            <person name="Ohtoshi R."/>
            <person name="Malay A.D."/>
            <person name="Moran D.A.P."/>
            <person name="Tomita M."/>
            <person name="Numata K."/>
            <person name="Arakawa K."/>
        </authorList>
    </citation>
    <scope>NUCLEOTIDE SEQUENCE</scope>
</reference>
<sequence>QDFILETESVFSKMLTNMDNVEFWNEFINCTQDNEEWFERNEQNADASNYNLRSNHPAFIR</sequence>
<gene>
    <name evidence="1" type="ORF">NPIL_49881</name>
</gene>
<protein>
    <submittedName>
        <fullName evidence="1">Uncharacterized protein</fullName>
    </submittedName>
</protein>
<comment type="caution">
    <text evidence="1">The sequence shown here is derived from an EMBL/GenBank/DDBJ whole genome shotgun (WGS) entry which is preliminary data.</text>
</comment>
<accession>A0A8X6QFQ9</accession>
<evidence type="ECO:0000313" key="2">
    <source>
        <dbReference type="Proteomes" id="UP000887013"/>
    </source>
</evidence>
<evidence type="ECO:0000313" key="1">
    <source>
        <dbReference type="EMBL" id="GFU16432.1"/>
    </source>
</evidence>
<dbReference type="AlphaFoldDB" id="A0A8X6QFQ9"/>
<name>A0A8X6QFQ9_NEPPI</name>
<dbReference type="Proteomes" id="UP000887013">
    <property type="component" value="Unassembled WGS sequence"/>
</dbReference>
<dbReference type="OrthoDB" id="75169at2759"/>
<dbReference type="EMBL" id="BMAW01079713">
    <property type="protein sequence ID" value="GFU16432.1"/>
    <property type="molecule type" value="Genomic_DNA"/>
</dbReference>
<organism evidence="1 2">
    <name type="scientific">Nephila pilipes</name>
    <name type="common">Giant wood spider</name>
    <name type="synonym">Nephila maculata</name>
    <dbReference type="NCBI Taxonomy" id="299642"/>
    <lineage>
        <taxon>Eukaryota</taxon>
        <taxon>Metazoa</taxon>
        <taxon>Ecdysozoa</taxon>
        <taxon>Arthropoda</taxon>
        <taxon>Chelicerata</taxon>
        <taxon>Arachnida</taxon>
        <taxon>Araneae</taxon>
        <taxon>Araneomorphae</taxon>
        <taxon>Entelegynae</taxon>
        <taxon>Araneoidea</taxon>
        <taxon>Nephilidae</taxon>
        <taxon>Nephila</taxon>
    </lineage>
</organism>
<keyword evidence="2" id="KW-1185">Reference proteome</keyword>
<proteinExistence type="predicted"/>